<reference evidence="1" key="1">
    <citation type="submission" date="2020-02" db="EMBL/GenBank/DDBJ databases">
        <title>Genome sequencing of the panga catfish, Pangasius djambal.</title>
        <authorList>
            <person name="Wen M."/>
            <person name="Zahm M."/>
            <person name="Roques C."/>
            <person name="Cabau C."/>
            <person name="Klopp C."/>
            <person name="Donnadieu C."/>
            <person name="Jouanno E."/>
            <person name="Avarre J.-C."/>
            <person name="Campet M."/>
            <person name="Ha T."/>
            <person name="Dugue R."/>
            <person name="Lampietro C."/>
            <person name="Louis A."/>
            <person name="Herpin A."/>
            <person name="Echchiki A."/>
            <person name="Berthelot C."/>
            <person name="Parey E."/>
            <person name="Roest-Crollius H."/>
            <person name="Braasch I."/>
            <person name="Postlethwait J.H."/>
            <person name="Bobe J."/>
            <person name="Montfort J."/>
            <person name="Bouchez O."/>
            <person name="Begum T."/>
            <person name="Schartl M."/>
            <person name="Gustiano R."/>
            <person name="Guiguen Y."/>
        </authorList>
    </citation>
    <scope>NUCLEOTIDE SEQUENCE</scope>
    <source>
        <strain evidence="1">Pdj_M5554</strain>
    </source>
</reference>
<evidence type="ECO:0000313" key="2">
    <source>
        <dbReference type="Proteomes" id="UP000830395"/>
    </source>
</evidence>
<dbReference type="Proteomes" id="UP000830395">
    <property type="component" value="Chromosome 9"/>
</dbReference>
<protein>
    <submittedName>
        <fullName evidence="1">Uncharacterized protein</fullName>
    </submittedName>
</protein>
<gene>
    <name evidence="1" type="ORF">PDJAM_G00258550</name>
</gene>
<proteinExistence type="predicted"/>
<name>A0ACC5YKZ4_9TELE</name>
<sequence length="176" mass="19761">MGLRRSFFNYLYFYLSHSIITARYGFHNKPNRPLIAFHIRVLEQDNIPFLKVSFFLCPLSPYLQCCKIVSPPCLPESLSQTLNLSPFFLEEVLHIKVSKTADTVLAFCVRSIEGDRTSNVSGSEEIGSKGLAFIIAMTSNIRVVKTSLQQCIKNASCRVDHPFPSSSHMGRVGSVK</sequence>
<dbReference type="EMBL" id="CM040983">
    <property type="protein sequence ID" value="MCJ8736334.1"/>
    <property type="molecule type" value="Genomic_DNA"/>
</dbReference>
<evidence type="ECO:0000313" key="1">
    <source>
        <dbReference type="EMBL" id="MCJ8736334.1"/>
    </source>
</evidence>
<organism evidence="1 2">
    <name type="scientific">Pangasius djambal</name>
    <dbReference type="NCBI Taxonomy" id="1691987"/>
    <lineage>
        <taxon>Eukaryota</taxon>
        <taxon>Metazoa</taxon>
        <taxon>Chordata</taxon>
        <taxon>Craniata</taxon>
        <taxon>Vertebrata</taxon>
        <taxon>Euteleostomi</taxon>
        <taxon>Actinopterygii</taxon>
        <taxon>Neopterygii</taxon>
        <taxon>Teleostei</taxon>
        <taxon>Ostariophysi</taxon>
        <taxon>Siluriformes</taxon>
        <taxon>Pangasiidae</taxon>
        <taxon>Pangasius</taxon>
    </lineage>
</organism>
<keyword evidence="2" id="KW-1185">Reference proteome</keyword>
<comment type="caution">
    <text evidence="1">The sequence shown here is derived from an EMBL/GenBank/DDBJ whole genome shotgun (WGS) entry which is preliminary data.</text>
</comment>
<accession>A0ACC5YKZ4</accession>